<evidence type="ECO:0000313" key="2">
    <source>
        <dbReference type="Proteomes" id="UP000183940"/>
    </source>
</evidence>
<keyword evidence="2" id="KW-1185">Reference proteome</keyword>
<protein>
    <submittedName>
        <fullName evidence="1">Uncharacterized protein</fullName>
    </submittedName>
</protein>
<evidence type="ECO:0000313" key="1">
    <source>
        <dbReference type="EMBL" id="OJJ16939.1"/>
    </source>
</evidence>
<organism evidence="1 2">
    <name type="scientific">Roseofilum reptotaenium AO1-A</name>
    <dbReference type="NCBI Taxonomy" id="1925591"/>
    <lineage>
        <taxon>Bacteria</taxon>
        <taxon>Bacillati</taxon>
        <taxon>Cyanobacteriota</taxon>
        <taxon>Cyanophyceae</taxon>
        <taxon>Desertifilales</taxon>
        <taxon>Desertifilaceae</taxon>
        <taxon>Roseofilum</taxon>
    </lineage>
</organism>
<accession>A0A1L9QKP0</accession>
<dbReference type="AlphaFoldDB" id="A0A1L9QKP0"/>
<name>A0A1L9QKP0_9CYAN</name>
<dbReference type="Proteomes" id="UP000183940">
    <property type="component" value="Unassembled WGS sequence"/>
</dbReference>
<comment type="caution">
    <text evidence="1">The sequence shown here is derived from an EMBL/GenBank/DDBJ whole genome shotgun (WGS) entry which is preliminary data.</text>
</comment>
<proteinExistence type="predicted"/>
<dbReference type="STRING" id="1925591.BI308_23270"/>
<dbReference type="EMBL" id="MLAW01000061">
    <property type="protein sequence ID" value="OJJ16939.1"/>
    <property type="molecule type" value="Genomic_DNA"/>
</dbReference>
<sequence>MAKYNVTLAMELEDLMLKIGFPRNLNRREVLDYALHLAVDELRHQLLQEEINKGGENEKT</sequence>
<reference evidence="1" key="1">
    <citation type="submission" date="2016-10" db="EMBL/GenBank/DDBJ databases">
        <title>CRISPR-Cas defence system in Roseofilum reptotaenium: evidence of a bacteriophage-cyanobacterium arms race in the coral black band disease.</title>
        <authorList>
            <person name="Buerger P."/>
            <person name="Wood-Charlson E.M."/>
            <person name="Weynberg K.D."/>
            <person name="Willis B."/>
            <person name="Van Oppen M.J."/>
        </authorList>
    </citation>
    <scope>NUCLEOTIDE SEQUENCE [LARGE SCALE GENOMIC DNA]</scope>
    <source>
        <strain evidence="1">AO1-A</strain>
    </source>
</reference>
<gene>
    <name evidence="1" type="ORF">BI308_23270</name>
</gene>